<feature type="coiled-coil region" evidence="1">
    <location>
        <begin position="1225"/>
        <end position="1285"/>
    </location>
</feature>
<gene>
    <name evidence="4" type="ORF">TEOVI_000106100</name>
</gene>
<feature type="transmembrane region" description="Helical" evidence="3">
    <location>
        <begin position="1431"/>
        <end position="1464"/>
    </location>
</feature>
<dbReference type="EMBL" id="CZPT02001221">
    <property type="protein sequence ID" value="SCU69495.1"/>
    <property type="molecule type" value="Genomic_DNA"/>
</dbReference>
<evidence type="ECO:0000256" key="1">
    <source>
        <dbReference type="SAM" id="Coils"/>
    </source>
</evidence>
<keyword evidence="3" id="KW-0472">Membrane</keyword>
<evidence type="ECO:0000256" key="2">
    <source>
        <dbReference type="SAM" id="MobiDB-lite"/>
    </source>
</evidence>
<organism evidence="4 5">
    <name type="scientific">Trypanosoma equiperdum</name>
    <dbReference type="NCBI Taxonomy" id="5694"/>
    <lineage>
        <taxon>Eukaryota</taxon>
        <taxon>Discoba</taxon>
        <taxon>Euglenozoa</taxon>
        <taxon>Kinetoplastea</taxon>
        <taxon>Metakinetoplastina</taxon>
        <taxon>Trypanosomatida</taxon>
        <taxon>Trypanosomatidae</taxon>
        <taxon>Trypanosoma</taxon>
    </lineage>
</organism>
<keyword evidence="3" id="KW-0812">Transmembrane</keyword>
<accession>A0A1G4IC11</accession>
<feature type="compositionally biased region" description="Basic and acidic residues" evidence="2">
    <location>
        <begin position="743"/>
        <end position="772"/>
    </location>
</feature>
<feature type="compositionally biased region" description="Low complexity" evidence="2">
    <location>
        <begin position="989"/>
        <end position="1003"/>
    </location>
</feature>
<feature type="region of interest" description="Disordered" evidence="2">
    <location>
        <begin position="743"/>
        <end position="776"/>
    </location>
</feature>
<evidence type="ECO:0000313" key="5">
    <source>
        <dbReference type="Proteomes" id="UP000195570"/>
    </source>
</evidence>
<dbReference type="VEuPathDB" id="TriTrypDB:TEOVI_000106100"/>
<feature type="region of interest" description="Disordered" evidence="2">
    <location>
        <begin position="20"/>
        <end position="44"/>
    </location>
</feature>
<feature type="region of interest" description="Disordered" evidence="2">
    <location>
        <begin position="985"/>
        <end position="1008"/>
    </location>
</feature>
<keyword evidence="1" id="KW-0175">Coiled coil</keyword>
<protein>
    <submittedName>
        <fullName evidence="4">Uncharacterized protein</fullName>
    </submittedName>
</protein>
<dbReference type="GeneID" id="92375001"/>
<comment type="caution">
    <text evidence="4">The sequence shown here is derived from an EMBL/GenBank/DDBJ whole genome shotgun (WGS) entry which is preliminary data.</text>
</comment>
<evidence type="ECO:0000313" key="4">
    <source>
        <dbReference type="EMBL" id="SCU69495.1"/>
    </source>
</evidence>
<evidence type="ECO:0000256" key="3">
    <source>
        <dbReference type="SAM" id="Phobius"/>
    </source>
</evidence>
<keyword evidence="5" id="KW-1185">Reference proteome</keyword>
<proteinExistence type="predicted"/>
<dbReference type="RefSeq" id="XP_067080461.1">
    <property type="nucleotide sequence ID" value="XM_067224360.1"/>
</dbReference>
<feature type="region of interest" description="Disordered" evidence="2">
    <location>
        <begin position="516"/>
        <end position="540"/>
    </location>
</feature>
<name>A0A1G4IC11_TRYEQ</name>
<keyword evidence="3" id="KW-1133">Transmembrane helix</keyword>
<reference evidence="4" key="1">
    <citation type="submission" date="2016-09" db="EMBL/GenBank/DDBJ databases">
        <authorList>
            <person name="Hebert L."/>
            <person name="Moumen B."/>
        </authorList>
    </citation>
    <scope>NUCLEOTIDE SEQUENCE [LARGE SCALE GENOMIC DNA]</scope>
    <source>
        <strain evidence="4">OVI</strain>
    </source>
</reference>
<dbReference type="Proteomes" id="UP000195570">
    <property type="component" value="Unassembled WGS sequence"/>
</dbReference>
<feature type="region of interest" description="Disordered" evidence="2">
    <location>
        <begin position="1043"/>
        <end position="1069"/>
    </location>
</feature>
<sequence length="1501" mass="166340">MRRVHQIPCKKLFRQLGRRGILSTPPSPVESAEPTTIRSRGYGPSKHLLRGVDATRGVVVEAALSPADVEMQRRVLSMANPNVAIHAKLEGEPSPVHSGTNSLHGDDQRLADRAGVASSEQLASVATVILDEVKEQLQLNLSAADASQDSRAATVVNAVAECLRNEVDRLIHANHTQESSITRVLRENTDLICKRVADVICSEQLKTLSFKDVGQLPQVIKEVGTSLVRLESALKSALDSSFGKDKNLEEVLGDLREHIVSAIEQASRFQQERLLASVSDLLADCADAQDSKSRLAQAASLKVIEKNVRDAMSQMVEDTQHKVQSVLRDLRGSASTSDAAGSTTNVSSGNEVAFERILASYGERLEELRESTAAAVDLKELMMEIHSMHQTSAGDVSEVKNLVKKLKRELISALQPSNTENTEGSTVERKSSDTIDYNGIFADKLDALADDVISRIDGRLKEQHADVRELSARLLQLEDVIKKTPRAALQVGSVPELNDDRLLALAQSISESILSSLPPHSAPAVEEKEQQEPPRPSVSTAVATTAHTFTATELAEAVSAALTPRLDELAAAIQKKVAPTSTASGNEYDNRHMGETQLVTVAQTICEGVREAVRESMALYKPPVASPPTPAPGAVVAPAVDTSALEQAMVTKVEDLKRCVMDAVQEMDRPQEIDLSPFRTYLDDVLRSMQTTLSKQQQATQDKVDGVVEALAKKLQDYQHQLESKLQRQHRDQVEQIQVVRRAQEQDMKADEETWKQRMSRNQEDAEQRTNEQKSAVTGAMQEVFLQVRQRLTEDVRTLLKDEVAAALIPLDDLYKELRESGQKSRTALEAKLRSVEDTLQSVLDSERHRSDRLQATLDDVIACIKNNSGEVSGSETEALKSLKRLLEDLAERNTATGMEICSDVKASLERTEELHVQTAEKMLRGFDTLKYEIHEGRQQLDQLLSSNQQNKDVALAVEAMRTKLDEVRYSLDCIMASVREMQEHPMRQLQEPQQQQQSLLSETEVKSPIDDKVLEQYEQRQREASDLIASRLETLSATTREVLSQLQRQQPRRSEEEMGSQPAVTTNLSVESLQAMEGRLGERMQALQAALDELTKVSASVPPTTEVFRKDEVDGVEGSKSFIKEVDELMTLVKSSRSVQAKQMWERLSILRTSLVDVSTKKTGDTNIKQLLGALEENRLKLREEMGEAERELVIKIDAATQKAVEHFAARIERAVKASADAGLGQLRNDLKESSEILKAHQHQFSSQLQDRMTNIERTNRECAAELKEKLRDTSKEYHSALGQFVKNDMIAALRSTVNEATTQQMRTFTQQFTWQKEREETNKEAVMRSVQQVSQGVGKLQSMSSEVRTAVTSSSAGVVQEVRNAQKDLAMLFEKRLAAVLEQQKKQQVVQVLSPVRVGEADSSNGIPSETTDTPSLVTMVNPQGASHLSWFLLSQSVVTIITIMLCAYFLFAAFLVAFVPIPLTDEFASHMEQAADNDVSEIALKRPLVSRVADRVIL</sequence>